<reference evidence="4 5" key="1">
    <citation type="submission" date="2010-05" db="EMBL/GenBank/DDBJ databases">
        <title>The Genome Sequence of Thecamonas trahens ATCC 50062.</title>
        <authorList>
            <consortium name="The Broad Institute Genome Sequencing Platform"/>
            <person name="Russ C."/>
            <person name="Cuomo C."/>
            <person name="Shea T."/>
            <person name="Young S.K."/>
            <person name="Zeng Q."/>
            <person name="Koehrsen M."/>
            <person name="Haas B."/>
            <person name="Borodovsky M."/>
            <person name="Guigo R."/>
            <person name="Alvarado L."/>
            <person name="Berlin A."/>
            <person name="Bochicchio J."/>
            <person name="Borenstein D."/>
            <person name="Chapman S."/>
            <person name="Chen Z."/>
            <person name="Freedman E."/>
            <person name="Gellesch M."/>
            <person name="Goldberg J."/>
            <person name="Griggs A."/>
            <person name="Gujja S."/>
            <person name="Heilman E."/>
            <person name="Heiman D."/>
            <person name="Hepburn T."/>
            <person name="Howarth C."/>
            <person name="Jen D."/>
            <person name="Larson L."/>
            <person name="Mehta T."/>
            <person name="Park D."/>
            <person name="Pearson M."/>
            <person name="Roberts A."/>
            <person name="Saif S."/>
            <person name="Shenoy N."/>
            <person name="Sisk P."/>
            <person name="Stolte C."/>
            <person name="Sykes S."/>
            <person name="Thomson T."/>
            <person name="Walk T."/>
            <person name="White J."/>
            <person name="Yandava C."/>
            <person name="Burger G."/>
            <person name="Gray M.W."/>
            <person name="Holland P.W.H."/>
            <person name="King N."/>
            <person name="Lang F.B.F."/>
            <person name="Roger A.J."/>
            <person name="Ruiz-Trillo I."/>
            <person name="Lander E."/>
            <person name="Nusbaum C."/>
        </authorList>
    </citation>
    <scope>NUCLEOTIDE SEQUENCE [LARGE SCALE GENOMIC DNA]</scope>
    <source>
        <strain evidence="4 5">ATCC 50062</strain>
    </source>
</reference>
<dbReference type="Proteomes" id="UP000054408">
    <property type="component" value="Unassembled WGS sequence"/>
</dbReference>
<dbReference type="Gene3D" id="2.130.10.10">
    <property type="entry name" value="YVTN repeat-like/Quinoprotein amine dehydrogenase"/>
    <property type="match status" value="2"/>
</dbReference>
<dbReference type="GO" id="GO:0005737">
    <property type="term" value="C:cytoplasm"/>
    <property type="evidence" value="ECO:0007669"/>
    <property type="project" value="TreeGrafter"/>
</dbReference>
<accession>A0A0L0DIQ6</accession>
<dbReference type="InterPro" id="IPR015943">
    <property type="entry name" value="WD40/YVTN_repeat-like_dom_sf"/>
</dbReference>
<dbReference type="PANTHER" id="PTHR15574">
    <property type="entry name" value="WD REPEAT DOMAIN-CONTAINING FAMILY"/>
    <property type="match status" value="1"/>
</dbReference>
<dbReference type="GO" id="GO:0080008">
    <property type="term" value="C:Cul4-RING E3 ubiquitin ligase complex"/>
    <property type="evidence" value="ECO:0007669"/>
    <property type="project" value="TreeGrafter"/>
</dbReference>
<dbReference type="EMBL" id="GL349436">
    <property type="protein sequence ID" value="KNC52075.1"/>
    <property type="molecule type" value="Genomic_DNA"/>
</dbReference>
<keyword evidence="2" id="KW-0677">Repeat</keyword>
<dbReference type="GeneID" id="25560678"/>
<name>A0A0L0DIQ6_THETB</name>
<gene>
    <name evidence="4" type="ORF">AMSG_00902</name>
</gene>
<dbReference type="InterPro" id="IPR045151">
    <property type="entry name" value="DCAF8"/>
</dbReference>
<dbReference type="STRING" id="461836.A0A0L0DIQ6"/>
<evidence type="ECO:0000256" key="1">
    <source>
        <dbReference type="ARBA" id="ARBA00022574"/>
    </source>
</evidence>
<proteinExistence type="predicted"/>
<dbReference type="InterPro" id="IPR001680">
    <property type="entry name" value="WD40_rpt"/>
</dbReference>
<dbReference type="OrthoDB" id="4869960at2759"/>
<keyword evidence="1" id="KW-0853">WD repeat</keyword>
<evidence type="ECO:0000256" key="2">
    <source>
        <dbReference type="ARBA" id="ARBA00022737"/>
    </source>
</evidence>
<protein>
    <submittedName>
        <fullName evidence="4">WDR42C protein</fullName>
    </submittedName>
</protein>
<dbReference type="PANTHER" id="PTHR15574:SF21">
    <property type="entry name" value="DDB1- AND CUL4-ASSOCIATED FACTOR 8"/>
    <property type="match status" value="1"/>
</dbReference>
<dbReference type="SUPFAM" id="SSF50978">
    <property type="entry name" value="WD40 repeat-like"/>
    <property type="match status" value="1"/>
</dbReference>
<dbReference type="AlphaFoldDB" id="A0A0L0DIQ6"/>
<evidence type="ECO:0000313" key="5">
    <source>
        <dbReference type="Proteomes" id="UP000054408"/>
    </source>
</evidence>
<organism evidence="4 5">
    <name type="scientific">Thecamonas trahens ATCC 50062</name>
    <dbReference type="NCBI Taxonomy" id="461836"/>
    <lineage>
        <taxon>Eukaryota</taxon>
        <taxon>Apusozoa</taxon>
        <taxon>Apusomonadida</taxon>
        <taxon>Apusomonadidae</taxon>
        <taxon>Thecamonas</taxon>
    </lineage>
</organism>
<sequence>MRAHGLCRAPAWPGCVFSCGGQGTVMLFDVRARSAEHIMSFTSGRSIINSISADPTGGYSLAVSGSGPFVNIFDVRMAREADEAPRLRTLVVADADPTAEPTCIEYNWNGTSVVATLNDDYAYLLADRDDTAAAVTLRRYTGARNSETVKSIAFLGDRSQYIVSGSDCGNAMVWETKSAELASVLRHADRYVINAIAPHPSGYPLLATAGIEDNVKLWCPDLDQPRFTIDPELESVLSRNVPRSMSSSSMPSLYEQMFEFLSATDFDVNLLQTLLDQEDNEDEDEAGVEGEAGDEDEVDDSSSGGAGGDGASSDYSEEYVDPRTLPGSGSENR</sequence>
<dbReference type="RefSeq" id="XP_013762080.1">
    <property type="nucleotide sequence ID" value="XM_013906626.1"/>
</dbReference>
<feature type="region of interest" description="Disordered" evidence="3">
    <location>
        <begin position="277"/>
        <end position="333"/>
    </location>
</feature>
<dbReference type="Pfam" id="PF00400">
    <property type="entry name" value="WD40"/>
    <property type="match status" value="1"/>
</dbReference>
<evidence type="ECO:0000256" key="3">
    <source>
        <dbReference type="SAM" id="MobiDB-lite"/>
    </source>
</evidence>
<dbReference type="eggNOG" id="KOG1334">
    <property type="taxonomic scope" value="Eukaryota"/>
</dbReference>
<evidence type="ECO:0000313" key="4">
    <source>
        <dbReference type="EMBL" id="KNC52075.1"/>
    </source>
</evidence>
<dbReference type="InterPro" id="IPR036322">
    <property type="entry name" value="WD40_repeat_dom_sf"/>
</dbReference>
<feature type="compositionally biased region" description="Acidic residues" evidence="3">
    <location>
        <begin position="277"/>
        <end position="300"/>
    </location>
</feature>
<dbReference type="SMART" id="SM00320">
    <property type="entry name" value="WD40"/>
    <property type="match status" value="3"/>
</dbReference>
<keyword evidence="5" id="KW-1185">Reference proteome</keyword>